<organism evidence="2 3">
    <name type="scientific">Pleurodeles waltl</name>
    <name type="common">Iberian ribbed newt</name>
    <dbReference type="NCBI Taxonomy" id="8319"/>
    <lineage>
        <taxon>Eukaryota</taxon>
        <taxon>Metazoa</taxon>
        <taxon>Chordata</taxon>
        <taxon>Craniata</taxon>
        <taxon>Vertebrata</taxon>
        <taxon>Euteleostomi</taxon>
        <taxon>Amphibia</taxon>
        <taxon>Batrachia</taxon>
        <taxon>Caudata</taxon>
        <taxon>Salamandroidea</taxon>
        <taxon>Salamandridae</taxon>
        <taxon>Pleurodelinae</taxon>
        <taxon>Pleurodeles</taxon>
    </lineage>
</organism>
<sequence length="118" mass="13228">MGKRWFGPPLIRRPPQRSRAQFADVWASSSWSEPISSSELITSQQNRRQVAGPICGRSGIILWEQAVYQEFSEEQAAGLQACRGTGCEGSSRRSRRQIPGPILREKEVSERTVTGLRV</sequence>
<dbReference type="Proteomes" id="UP001066276">
    <property type="component" value="Chromosome 3_2"/>
</dbReference>
<dbReference type="EMBL" id="JANPWB010000006">
    <property type="protein sequence ID" value="KAJ1177683.1"/>
    <property type="molecule type" value="Genomic_DNA"/>
</dbReference>
<feature type="region of interest" description="Disordered" evidence="1">
    <location>
        <begin position="83"/>
        <end position="118"/>
    </location>
</feature>
<dbReference type="AlphaFoldDB" id="A0AAV7TPI8"/>
<evidence type="ECO:0000313" key="3">
    <source>
        <dbReference type="Proteomes" id="UP001066276"/>
    </source>
</evidence>
<reference evidence="2" key="1">
    <citation type="journal article" date="2022" name="bioRxiv">
        <title>Sequencing and chromosome-scale assembly of the giantPleurodeles waltlgenome.</title>
        <authorList>
            <person name="Brown T."/>
            <person name="Elewa A."/>
            <person name="Iarovenko S."/>
            <person name="Subramanian E."/>
            <person name="Araus A.J."/>
            <person name="Petzold A."/>
            <person name="Susuki M."/>
            <person name="Suzuki K.-i.T."/>
            <person name="Hayashi T."/>
            <person name="Toyoda A."/>
            <person name="Oliveira C."/>
            <person name="Osipova E."/>
            <person name="Leigh N.D."/>
            <person name="Simon A."/>
            <person name="Yun M.H."/>
        </authorList>
    </citation>
    <scope>NUCLEOTIDE SEQUENCE</scope>
    <source>
        <strain evidence="2">20211129_DDA</strain>
        <tissue evidence="2">Liver</tissue>
    </source>
</reference>
<comment type="caution">
    <text evidence="2">The sequence shown here is derived from an EMBL/GenBank/DDBJ whole genome shotgun (WGS) entry which is preliminary data.</text>
</comment>
<name>A0AAV7TPI8_PLEWA</name>
<gene>
    <name evidence="2" type="ORF">NDU88_002935</name>
</gene>
<accession>A0AAV7TPI8</accession>
<keyword evidence="3" id="KW-1185">Reference proteome</keyword>
<protein>
    <submittedName>
        <fullName evidence="2">Uncharacterized protein</fullName>
    </submittedName>
</protein>
<evidence type="ECO:0000256" key="1">
    <source>
        <dbReference type="SAM" id="MobiDB-lite"/>
    </source>
</evidence>
<evidence type="ECO:0000313" key="2">
    <source>
        <dbReference type="EMBL" id="KAJ1177683.1"/>
    </source>
</evidence>
<proteinExistence type="predicted"/>